<gene>
    <name evidence="1" type="ORF">LAZ67_5001394</name>
</gene>
<evidence type="ECO:0000313" key="2">
    <source>
        <dbReference type="Proteomes" id="UP001235939"/>
    </source>
</evidence>
<evidence type="ECO:0000313" key="1">
    <source>
        <dbReference type="EMBL" id="UYV67621.1"/>
    </source>
</evidence>
<accession>A0ABY6KHF2</accession>
<dbReference type="EMBL" id="CP092867">
    <property type="protein sequence ID" value="UYV67621.1"/>
    <property type="molecule type" value="Genomic_DNA"/>
</dbReference>
<sequence length="296" mass="34233">MVLSTLLYAALIWNNNQKSLVEGVQDNFIRRLLNSSRYTPGYLQRMECGRTSLGVTVLKLTLRFWRSGYRVWKTELRKEIESRDCVFKEDSLSREDNSRKLLPTVEQYSHKNHQDTGNDPGNSSKFEKVYGNFAPSIPTVEEWAAEFKRFRTSLEDDPREGQSKTATTPEAIEKMHNIVLDYRPVKHVLQLKSTFSYKSQGPIYSFLLKTTLKKFDFHEPSFYYLNPHILLILTIFLCHPGIETPSSLSACTVNAWYLSPTSSLQRDQPETMEMTFLPPILSNIFPLSTDHFAVEE</sequence>
<reference evidence="1 2" key="1">
    <citation type="submission" date="2022-01" db="EMBL/GenBank/DDBJ databases">
        <title>A chromosomal length assembly of Cordylochernes scorpioides.</title>
        <authorList>
            <person name="Zeh D."/>
            <person name="Zeh J."/>
        </authorList>
    </citation>
    <scope>NUCLEOTIDE SEQUENCE [LARGE SCALE GENOMIC DNA]</scope>
    <source>
        <strain evidence="1">IN4F17</strain>
        <tissue evidence="1">Whole Body</tissue>
    </source>
</reference>
<name>A0ABY6KHF2_9ARAC</name>
<keyword evidence="2" id="KW-1185">Reference proteome</keyword>
<organism evidence="1 2">
    <name type="scientific">Cordylochernes scorpioides</name>
    <dbReference type="NCBI Taxonomy" id="51811"/>
    <lineage>
        <taxon>Eukaryota</taxon>
        <taxon>Metazoa</taxon>
        <taxon>Ecdysozoa</taxon>
        <taxon>Arthropoda</taxon>
        <taxon>Chelicerata</taxon>
        <taxon>Arachnida</taxon>
        <taxon>Pseudoscorpiones</taxon>
        <taxon>Cheliferoidea</taxon>
        <taxon>Chernetidae</taxon>
        <taxon>Cordylochernes</taxon>
    </lineage>
</organism>
<protein>
    <submittedName>
        <fullName evidence="1">Uncharacterized protein</fullName>
    </submittedName>
</protein>
<dbReference type="Proteomes" id="UP001235939">
    <property type="component" value="Chromosome 05"/>
</dbReference>
<proteinExistence type="predicted"/>